<dbReference type="RefSeq" id="WP_044631214.1">
    <property type="nucleotide sequence ID" value="NZ_JTDW01000001.1"/>
</dbReference>
<feature type="signal peptide" evidence="1">
    <location>
        <begin position="1"/>
        <end position="20"/>
    </location>
</feature>
<dbReference type="PATRIC" id="fig|1435349.4.peg.406"/>
<evidence type="ECO:0008006" key="4">
    <source>
        <dbReference type="Google" id="ProtNLM"/>
    </source>
</evidence>
<dbReference type="AlphaFoldDB" id="A0A0D7WDK9"/>
<feature type="chain" id="PRO_5002325627" description="Right handed beta helix domain-containing protein" evidence="1">
    <location>
        <begin position="21"/>
        <end position="546"/>
    </location>
</feature>
<dbReference type="SUPFAM" id="SSF51126">
    <property type="entry name" value="Pectin lyase-like"/>
    <property type="match status" value="2"/>
</dbReference>
<dbReference type="InterPro" id="IPR011050">
    <property type="entry name" value="Pectin_lyase_fold/virulence"/>
</dbReference>
<comment type="caution">
    <text evidence="2">The sequence shown here is derived from an EMBL/GenBank/DDBJ whole genome shotgun (WGS) entry which is preliminary data.</text>
</comment>
<organism evidence="2 3">
    <name type="scientific">Neotamlana sedimentorum</name>
    <dbReference type="NCBI Taxonomy" id="1435349"/>
    <lineage>
        <taxon>Bacteria</taxon>
        <taxon>Pseudomonadati</taxon>
        <taxon>Bacteroidota</taxon>
        <taxon>Flavobacteriia</taxon>
        <taxon>Flavobacteriales</taxon>
        <taxon>Flavobacteriaceae</taxon>
        <taxon>Neotamlana</taxon>
    </lineage>
</organism>
<dbReference type="Gene3D" id="2.160.20.10">
    <property type="entry name" value="Single-stranded right-handed beta-helix, Pectin lyase-like"/>
    <property type="match status" value="1"/>
</dbReference>
<sequence length="546" mass="61810">MKMIKNILSIIVLSSAFLSAQTTYFVDDVIGDDVNNGIQKNTPFKSITRINQLILKPGDSVLFRRGGKWVGNLSPKGSGSKNKHIVLGAYGNGAAPVLNANGIISEGENTSYTIKLFNQEYIEIRDLQIRNFNSHESPRKLVLKYNDAYVNTPKMGIYIQGEDCGTLNDIYLTNLEICFVNGDMSTKNNGGVFVEITWNKEVSKRVKSNFNGLYTEGCYIHDVDRTGWSNRSVWDRRSLHSTWGETLANGEKHNWYPSENIFFRNNKFEKAGANALIVRVAKAPLIEYNLFTHNGIKGSGNASFPFNCDGARFQYNEACYTYYNTADDSWDGKKDVDAGGFDSDWNCKNTVIQYNYSHHNGHGGVLICCNGANKTSFNDGTLIRYNVFENNSHHIIRNSGTTTNTQIYNNTFFAGKEQDSVQLVYHKNWNGYPKNTFYANNIFYSLGEGNHFEFTKSKDFTFIANTYFGDIKYSPSDSKKQIGNPLFKNAMPSRLHWKSYLRFLLKKHSPEINTGIWLENHVKEDFLGSPIHGKPDRGAFESDFAN</sequence>
<gene>
    <name evidence="2" type="ORF">PW52_01955</name>
</gene>
<keyword evidence="3" id="KW-1185">Reference proteome</keyword>
<dbReference type="Proteomes" id="UP000032578">
    <property type="component" value="Unassembled WGS sequence"/>
</dbReference>
<dbReference type="OrthoDB" id="646288at2"/>
<proteinExistence type="predicted"/>
<protein>
    <recommendedName>
        <fullName evidence="4">Right handed beta helix domain-containing protein</fullName>
    </recommendedName>
</protein>
<dbReference type="InterPro" id="IPR012334">
    <property type="entry name" value="Pectin_lyas_fold"/>
</dbReference>
<accession>A0A0D7WDK9</accession>
<name>A0A0D7WDK9_9FLAO</name>
<evidence type="ECO:0000313" key="3">
    <source>
        <dbReference type="Proteomes" id="UP000032578"/>
    </source>
</evidence>
<dbReference type="EMBL" id="JTDW01000001">
    <property type="protein sequence ID" value="KJD37221.1"/>
    <property type="molecule type" value="Genomic_DNA"/>
</dbReference>
<evidence type="ECO:0000256" key="1">
    <source>
        <dbReference type="SAM" id="SignalP"/>
    </source>
</evidence>
<evidence type="ECO:0000313" key="2">
    <source>
        <dbReference type="EMBL" id="KJD37221.1"/>
    </source>
</evidence>
<keyword evidence="1" id="KW-0732">Signal</keyword>
<reference evidence="2 3" key="1">
    <citation type="submission" date="2014-11" db="EMBL/GenBank/DDBJ databases">
        <title>Tamlana sedimentorum sp. nov., isolated from shallow sand sediments of the Sea of Japan.</title>
        <authorList>
            <person name="Romanenko L.A."/>
        </authorList>
    </citation>
    <scope>NUCLEOTIDE SEQUENCE [LARGE SCALE GENOMIC DNA]</scope>
    <source>
        <strain evidence="2 3">JCM 19808</strain>
    </source>
</reference>
<dbReference type="STRING" id="1435349.PW52_01955"/>